<name>A0A6J5LXF3_9CAUD</name>
<dbReference type="EMBL" id="LR796362">
    <property type="protein sequence ID" value="CAB4139175.1"/>
    <property type="molecule type" value="Genomic_DNA"/>
</dbReference>
<evidence type="ECO:0000313" key="1">
    <source>
        <dbReference type="EMBL" id="CAB4139175.1"/>
    </source>
</evidence>
<sequence length="102" mass="11104">MEIIRLGRFTFFGDEAFHAEGCDAGALADGFFAVINELAELIAITGEQVVEEAAAVDGCADVRHVANYALLWLSEADGEEAIIELVALIMRIAIYEIPFRIT</sequence>
<accession>A0A6J5LXF3</accession>
<organism evidence="1">
    <name type="scientific">uncultured Caudovirales phage</name>
    <dbReference type="NCBI Taxonomy" id="2100421"/>
    <lineage>
        <taxon>Viruses</taxon>
        <taxon>Duplodnaviria</taxon>
        <taxon>Heunggongvirae</taxon>
        <taxon>Uroviricota</taxon>
        <taxon>Caudoviricetes</taxon>
        <taxon>Peduoviridae</taxon>
        <taxon>Maltschvirus</taxon>
        <taxon>Maltschvirus maltsch</taxon>
    </lineage>
</organism>
<proteinExistence type="predicted"/>
<reference evidence="1" key="1">
    <citation type="submission" date="2020-04" db="EMBL/GenBank/DDBJ databases">
        <authorList>
            <person name="Chiriac C."/>
            <person name="Salcher M."/>
            <person name="Ghai R."/>
            <person name="Kavagutti S V."/>
        </authorList>
    </citation>
    <scope>NUCLEOTIDE SEQUENCE</scope>
</reference>
<protein>
    <submittedName>
        <fullName evidence="1">Uncharacterized protein</fullName>
    </submittedName>
</protein>
<gene>
    <name evidence="1" type="ORF">UFOVP350_47</name>
</gene>